<sequence>MSLGRSMLIPAFLKPPLDHLFVAVSLCSLPRYVLCTLKVRYTACPNLAPIVFPFFLSHSIRDLLGPCHYPRRRLHHTQPFIHNFLHHFPPPTLINHQLAVFAPKSLTSVPRSAPSQRPP</sequence>
<keyword evidence="2" id="KW-1185">Reference proteome</keyword>
<gene>
    <name evidence="1" type="ORF">B0J13DRAFT_17527</name>
</gene>
<name>A0A9P9FIY2_9HYPO</name>
<protein>
    <submittedName>
        <fullName evidence="1">Uncharacterized protein</fullName>
    </submittedName>
</protein>
<reference evidence="1" key="1">
    <citation type="journal article" date="2021" name="Nat. Commun.">
        <title>Genetic determinants of endophytism in the Arabidopsis root mycobiome.</title>
        <authorList>
            <person name="Mesny F."/>
            <person name="Miyauchi S."/>
            <person name="Thiergart T."/>
            <person name="Pickel B."/>
            <person name="Atanasova L."/>
            <person name="Karlsson M."/>
            <person name="Huettel B."/>
            <person name="Barry K.W."/>
            <person name="Haridas S."/>
            <person name="Chen C."/>
            <person name="Bauer D."/>
            <person name="Andreopoulos W."/>
            <person name="Pangilinan J."/>
            <person name="LaButti K."/>
            <person name="Riley R."/>
            <person name="Lipzen A."/>
            <person name="Clum A."/>
            <person name="Drula E."/>
            <person name="Henrissat B."/>
            <person name="Kohler A."/>
            <person name="Grigoriev I.V."/>
            <person name="Martin F.M."/>
            <person name="Hacquard S."/>
        </authorList>
    </citation>
    <scope>NUCLEOTIDE SEQUENCE</scope>
    <source>
        <strain evidence="1">MPI-CAGE-AT-0021</strain>
    </source>
</reference>
<proteinExistence type="predicted"/>
<dbReference type="EMBL" id="JAGMUU010000001">
    <property type="protein sequence ID" value="KAH7162717.1"/>
    <property type="molecule type" value="Genomic_DNA"/>
</dbReference>
<comment type="caution">
    <text evidence="1">The sequence shown here is derived from an EMBL/GenBank/DDBJ whole genome shotgun (WGS) entry which is preliminary data.</text>
</comment>
<evidence type="ECO:0000313" key="1">
    <source>
        <dbReference type="EMBL" id="KAH7162717.1"/>
    </source>
</evidence>
<dbReference type="Proteomes" id="UP000717696">
    <property type="component" value="Unassembled WGS sequence"/>
</dbReference>
<dbReference type="AlphaFoldDB" id="A0A9P9FIY2"/>
<organism evidence="1 2">
    <name type="scientific">Dactylonectria estremocensis</name>
    <dbReference type="NCBI Taxonomy" id="1079267"/>
    <lineage>
        <taxon>Eukaryota</taxon>
        <taxon>Fungi</taxon>
        <taxon>Dikarya</taxon>
        <taxon>Ascomycota</taxon>
        <taxon>Pezizomycotina</taxon>
        <taxon>Sordariomycetes</taxon>
        <taxon>Hypocreomycetidae</taxon>
        <taxon>Hypocreales</taxon>
        <taxon>Nectriaceae</taxon>
        <taxon>Dactylonectria</taxon>
    </lineage>
</organism>
<accession>A0A9P9FIY2</accession>
<evidence type="ECO:0000313" key="2">
    <source>
        <dbReference type="Proteomes" id="UP000717696"/>
    </source>
</evidence>